<proteinExistence type="inferred from homology"/>
<evidence type="ECO:0000256" key="1">
    <source>
        <dbReference type="ARBA" id="ARBA00004435"/>
    </source>
</evidence>
<evidence type="ECO:0000256" key="6">
    <source>
        <dbReference type="ARBA" id="ARBA00022949"/>
    </source>
</evidence>
<keyword evidence="10" id="KW-1185">Reference proteome</keyword>
<feature type="compositionally biased region" description="Pro residues" evidence="8">
    <location>
        <begin position="146"/>
        <end position="157"/>
    </location>
</feature>
<dbReference type="Proteomes" id="UP000264800">
    <property type="component" value="Unplaced"/>
</dbReference>
<comment type="similarity">
    <text evidence="3">Belongs to the CCDC85 family.</text>
</comment>
<organism evidence="9 10">
    <name type="scientific">Kryptolebias marmoratus</name>
    <name type="common">Mangrove killifish</name>
    <name type="synonym">Rivulus marmoratus</name>
    <dbReference type="NCBI Taxonomy" id="37003"/>
    <lineage>
        <taxon>Eukaryota</taxon>
        <taxon>Metazoa</taxon>
        <taxon>Chordata</taxon>
        <taxon>Craniata</taxon>
        <taxon>Vertebrata</taxon>
        <taxon>Euteleostomi</taxon>
        <taxon>Actinopterygii</taxon>
        <taxon>Neopterygii</taxon>
        <taxon>Teleostei</taxon>
        <taxon>Neoteleostei</taxon>
        <taxon>Acanthomorphata</taxon>
        <taxon>Ovalentaria</taxon>
        <taxon>Atherinomorphae</taxon>
        <taxon>Cyprinodontiformes</taxon>
        <taxon>Rivulidae</taxon>
        <taxon>Kryptolebias</taxon>
    </lineage>
</organism>
<dbReference type="AlphaFoldDB" id="A0A3Q3FRF9"/>
<sequence>MKCSGNVGVETENGGSNFGDLLRLGKEDLIRTLRALETRSGTLRRDGTRSLQEENRELRELCCFLHEDRQKDRKVSREWQRFGCHTARVLWRDLLLLQQKLTELEAGQEALRAENSELKELLLLLDQERTSPAGTGGGREQRGESRPPPPPPPPPPLSSSSSSSSSGASPPQEVHG</sequence>
<protein>
    <recommendedName>
        <fullName evidence="11">Coiled-coil domain containing 85B</fullName>
    </recommendedName>
</protein>
<reference evidence="9" key="2">
    <citation type="submission" date="2025-09" db="UniProtKB">
        <authorList>
            <consortium name="Ensembl"/>
        </authorList>
    </citation>
    <scope>IDENTIFICATION</scope>
</reference>
<name>A0A3Q3FRF9_KRYMA</name>
<evidence type="ECO:0000256" key="2">
    <source>
        <dbReference type="ARBA" id="ARBA00004536"/>
    </source>
</evidence>
<evidence type="ECO:0000256" key="8">
    <source>
        <dbReference type="SAM" id="MobiDB-lite"/>
    </source>
</evidence>
<evidence type="ECO:0000256" key="4">
    <source>
        <dbReference type="ARBA" id="ARBA00022427"/>
    </source>
</evidence>
<dbReference type="GeneTree" id="ENSGT00940000159071"/>
<keyword evidence="5" id="KW-0217">Developmental protein</keyword>
<keyword evidence="4" id="KW-0796">Tight junction</keyword>
<dbReference type="STRING" id="37003.ENSKMAP00000015202"/>
<dbReference type="Ensembl" id="ENSKMAT00000015422.1">
    <property type="protein sequence ID" value="ENSKMAP00000015202.1"/>
    <property type="gene ID" value="ENSKMAG00000011378.1"/>
</dbReference>
<dbReference type="PANTHER" id="PTHR13546:SF14">
    <property type="entry name" value="COILED-COIL DOMAIN-CONTAINING PROTEIN 85C"/>
    <property type="match status" value="1"/>
</dbReference>
<evidence type="ECO:0000313" key="10">
    <source>
        <dbReference type="Proteomes" id="UP000264800"/>
    </source>
</evidence>
<reference evidence="9" key="1">
    <citation type="submission" date="2025-08" db="UniProtKB">
        <authorList>
            <consortium name="Ensembl"/>
        </authorList>
    </citation>
    <scope>IDENTIFICATION</scope>
</reference>
<feature type="region of interest" description="Disordered" evidence="8">
    <location>
        <begin position="126"/>
        <end position="176"/>
    </location>
</feature>
<feature type="compositionally biased region" description="Low complexity" evidence="8">
    <location>
        <begin position="158"/>
        <end position="176"/>
    </location>
</feature>
<dbReference type="GO" id="GO:0005912">
    <property type="term" value="C:adherens junction"/>
    <property type="evidence" value="ECO:0007669"/>
    <property type="project" value="UniProtKB-SubCell"/>
</dbReference>
<evidence type="ECO:0000256" key="5">
    <source>
        <dbReference type="ARBA" id="ARBA00022473"/>
    </source>
</evidence>
<evidence type="ECO:0008006" key="11">
    <source>
        <dbReference type="Google" id="ProtNLM"/>
    </source>
</evidence>
<keyword evidence="6" id="KW-0965">Cell junction</keyword>
<dbReference type="InterPro" id="IPR019359">
    <property type="entry name" value="CCDC85"/>
</dbReference>
<dbReference type="GO" id="GO:0005923">
    <property type="term" value="C:bicellular tight junction"/>
    <property type="evidence" value="ECO:0007669"/>
    <property type="project" value="UniProtKB-SubCell"/>
</dbReference>
<dbReference type="PANTHER" id="PTHR13546">
    <property type="entry name" value="RE60986P"/>
    <property type="match status" value="1"/>
</dbReference>
<comment type="subcellular location">
    <subcellularLocation>
        <location evidence="2">Cell junction</location>
        <location evidence="2">Adherens junction</location>
    </subcellularLocation>
    <subcellularLocation>
        <location evidence="1">Cell junction</location>
        <location evidence="1">Tight junction</location>
    </subcellularLocation>
</comment>
<evidence type="ECO:0000256" key="3">
    <source>
        <dbReference type="ARBA" id="ARBA00009052"/>
    </source>
</evidence>
<keyword evidence="7" id="KW-0175">Coiled coil</keyword>
<accession>A0A3Q3FRF9</accession>
<evidence type="ECO:0000313" key="9">
    <source>
        <dbReference type="Ensembl" id="ENSKMAP00000015202.1"/>
    </source>
</evidence>
<evidence type="ECO:0000256" key="7">
    <source>
        <dbReference type="ARBA" id="ARBA00023054"/>
    </source>
</evidence>
<dbReference type="Pfam" id="PF10226">
    <property type="entry name" value="CCDC85"/>
    <property type="match status" value="1"/>
</dbReference>